<dbReference type="InterPro" id="IPR050697">
    <property type="entry name" value="Adenylyl/Guanylyl_Cyclase_3/4"/>
</dbReference>
<keyword evidence="1" id="KW-0472">Membrane</keyword>
<keyword evidence="1" id="KW-0812">Transmembrane</keyword>
<protein>
    <recommendedName>
        <fullName evidence="2">Guanylate cyclase domain-containing protein</fullName>
    </recommendedName>
</protein>
<dbReference type="InterPro" id="IPR001054">
    <property type="entry name" value="A/G_cyclase"/>
</dbReference>
<reference evidence="3" key="1">
    <citation type="journal article" date="1998" name="J. Bacteriol.">
        <title>Cloning and identification of conjugative transfer origins in the Rhizobium meliloti genome.</title>
        <authorList>
            <person name="Herrera-Cervera J.A."/>
            <person name="Sanjuan-Pinilla J.M."/>
            <person name="Olivares J."/>
            <person name="Sanjuan J."/>
        </authorList>
    </citation>
    <scope>NUCLEOTIDE SEQUENCE</scope>
    <source>
        <strain evidence="3">GR4</strain>
        <plasmid evidence="3">pRmeGR4a</plasmid>
    </source>
</reference>
<dbReference type="GO" id="GO:0035556">
    <property type="term" value="P:intracellular signal transduction"/>
    <property type="evidence" value="ECO:0007669"/>
    <property type="project" value="InterPro"/>
</dbReference>
<feature type="transmembrane region" description="Helical" evidence="1">
    <location>
        <begin position="118"/>
        <end position="137"/>
    </location>
</feature>
<name>E4MVF1_RHIML</name>
<dbReference type="EMBL" id="AJ223303">
    <property type="protein sequence ID" value="CBY17653.1"/>
    <property type="molecule type" value="Genomic_DNA"/>
</dbReference>
<dbReference type="Gene3D" id="3.30.70.1230">
    <property type="entry name" value="Nucleotide cyclase"/>
    <property type="match status" value="1"/>
</dbReference>
<reference evidence="3" key="2">
    <citation type="submission" date="2010-11" db="EMBL/GenBank/DDBJ databases">
        <authorList>
            <person name="Perez-Mendoza D."/>
        </authorList>
    </citation>
    <scope>NUCLEOTIDE SEQUENCE</scope>
    <source>
        <strain evidence="3">GR4</strain>
        <plasmid evidence="3">pRmeGR4a</plasmid>
    </source>
</reference>
<dbReference type="Pfam" id="PF00211">
    <property type="entry name" value="Guanylate_cyc"/>
    <property type="match status" value="1"/>
</dbReference>
<dbReference type="PANTHER" id="PTHR43081:SF1">
    <property type="entry name" value="ADENYLATE CYCLASE, TERMINAL-DIFFERENTIATION SPECIFIC"/>
    <property type="match status" value="1"/>
</dbReference>
<keyword evidence="3" id="KW-0614">Plasmid</keyword>
<dbReference type="SUPFAM" id="SSF55073">
    <property type="entry name" value="Nucleotide cyclase"/>
    <property type="match status" value="1"/>
</dbReference>
<dbReference type="CDD" id="cd07302">
    <property type="entry name" value="CHD"/>
    <property type="match status" value="1"/>
</dbReference>
<dbReference type="AlphaFoldDB" id="E4MVF1"/>
<sequence length="442" mass="47237">MPGRPDQSSAEEALAGAERKGFRLAVIGRTGALVAFAFFYLTLYAFPNNVYVAGVLLLAAAIGLIPLRLARSRFERTARFALFALDAAAASAILAFAPLSSGGDVPQNLVFLSSRTEYFYVIVAASILALSPALVIWTGLCAVIGLASATAWIMLGMERIVSLGDLPSSPSRDDVFAVLLSPYFLGIPVRVIEGLVILLVTCIAALAVHRARNVVRANAAGEVERNRIQRIFGRYVPPQVAEQLTQGGQLAPQLRTASILFADIEGFTRLSETLPPERVIRMLNCFFGAATAIIDERGGVVVNYIGDAFIAAFNAPLPADDHPDRAVNAARDLLSLVSEQVFEGHQLRLRIGVATGPLAAGTVGGEARHTYTLYGDTVNLAQRLEALNKDFGTDCLISGSTFDGLHPVCLDAVAMGTLQVRGRERSARVYALSGQTRHSSVR</sequence>
<dbReference type="GeneID" id="25010967"/>
<accession>E4MVF1</accession>
<dbReference type="InterPro" id="IPR029787">
    <property type="entry name" value="Nucleotide_cyclase"/>
</dbReference>
<keyword evidence="1" id="KW-1133">Transmembrane helix</keyword>
<dbReference type="SMART" id="SM00044">
    <property type="entry name" value="CYCc"/>
    <property type="match status" value="1"/>
</dbReference>
<feature type="transmembrane region" description="Helical" evidence="1">
    <location>
        <begin position="144"/>
        <end position="163"/>
    </location>
</feature>
<evidence type="ECO:0000313" key="3">
    <source>
        <dbReference type="EMBL" id="CBY17653.1"/>
    </source>
</evidence>
<feature type="transmembrane region" description="Helical" evidence="1">
    <location>
        <begin position="80"/>
        <end position="98"/>
    </location>
</feature>
<organism evidence="3">
    <name type="scientific">Rhizobium meliloti</name>
    <name type="common">Ensifer meliloti</name>
    <name type="synonym">Sinorhizobium meliloti</name>
    <dbReference type="NCBI Taxonomy" id="382"/>
    <lineage>
        <taxon>Bacteria</taxon>
        <taxon>Pseudomonadati</taxon>
        <taxon>Pseudomonadota</taxon>
        <taxon>Alphaproteobacteria</taxon>
        <taxon>Hyphomicrobiales</taxon>
        <taxon>Rhizobiaceae</taxon>
        <taxon>Sinorhizobium/Ensifer group</taxon>
        <taxon>Sinorhizobium</taxon>
    </lineage>
</organism>
<geneLocation type="plasmid" evidence="3">
    <name>pRmeGR4a</name>
</geneLocation>
<feature type="domain" description="Guanylate cyclase" evidence="2">
    <location>
        <begin position="258"/>
        <end position="385"/>
    </location>
</feature>
<feature type="transmembrane region" description="Helical" evidence="1">
    <location>
        <begin position="50"/>
        <end position="68"/>
    </location>
</feature>
<feature type="transmembrane region" description="Helical" evidence="1">
    <location>
        <begin position="183"/>
        <end position="208"/>
    </location>
</feature>
<dbReference type="GO" id="GO:0009190">
    <property type="term" value="P:cyclic nucleotide biosynthetic process"/>
    <property type="evidence" value="ECO:0007669"/>
    <property type="project" value="InterPro"/>
</dbReference>
<evidence type="ECO:0000259" key="2">
    <source>
        <dbReference type="PROSITE" id="PS50125"/>
    </source>
</evidence>
<dbReference type="PROSITE" id="PS50125">
    <property type="entry name" value="GUANYLATE_CYCLASE_2"/>
    <property type="match status" value="1"/>
</dbReference>
<proteinExistence type="predicted"/>
<dbReference type="PANTHER" id="PTHR43081">
    <property type="entry name" value="ADENYLATE CYCLASE, TERMINAL-DIFFERENTIATION SPECIFIC-RELATED"/>
    <property type="match status" value="1"/>
</dbReference>
<feature type="transmembrane region" description="Helical" evidence="1">
    <location>
        <begin position="21"/>
        <end position="44"/>
    </location>
</feature>
<evidence type="ECO:0000256" key="1">
    <source>
        <dbReference type="SAM" id="Phobius"/>
    </source>
</evidence>
<dbReference type="GO" id="GO:0004016">
    <property type="term" value="F:adenylate cyclase activity"/>
    <property type="evidence" value="ECO:0007669"/>
    <property type="project" value="UniProtKB-ARBA"/>
</dbReference>